<comment type="caution">
    <text evidence="5">The sequence shown here is derived from an EMBL/GenBank/DDBJ whole genome shotgun (WGS) entry which is preliminary data.</text>
</comment>
<organism evidence="5 6">
    <name type="scientific">Hypsibius exemplaris</name>
    <name type="common">Freshwater tardigrade</name>
    <dbReference type="NCBI Taxonomy" id="2072580"/>
    <lineage>
        <taxon>Eukaryota</taxon>
        <taxon>Metazoa</taxon>
        <taxon>Ecdysozoa</taxon>
        <taxon>Tardigrada</taxon>
        <taxon>Eutardigrada</taxon>
        <taxon>Parachela</taxon>
        <taxon>Hypsibioidea</taxon>
        <taxon>Hypsibiidae</taxon>
        <taxon>Hypsibius</taxon>
    </lineage>
</organism>
<gene>
    <name evidence="5" type="ORF">BV898_08946</name>
</gene>
<evidence type="ECO:0000256" key="2">
    <source>
        <dbReference type="ARBA" id="ARBA00023242"/>
    </source>
</evidence>
<keyword evidence="2" id="KW-0539">Nucleus</keyword>
<name>A0A1W0WNZ8_HYPEX</name>
<protein>
    <recommendedName>
        <fullName evidence="4">Chromo domain-containing protein</fullName>
    </recommendedName>
</protein>
<dbReference type="InterPro" id="IPR023780">
    <property type="entry name" value="Chromo_domain"/>
</dbReference>
<dbReference type="Proteomes" id="UP000192578">
    <property type="component" value="Unassembled WGS sequence"/>
</dbReference>
<accession>A0A1W0WNZ8</accession>
<feature type="compositionally biased region" description="Basic residues" evidence="3">
    <location>
        <begin position="1"/>
        <end position="11"/>
    </location>
</feature>
<dbReference type="CDD" id="cd00024">
    <property type="entry name" value="CD_CSD"/>
    <property type="match status" value="1"/>
</dbReference>
<dbReference type="InterPro" id="IPR016197">
    <property type="entry name" value="Chromo-like_dom_sf"/>
</dbReference>
<dbReference type="EMBL" id="MTYJ01000068">
    <property type="protein sequence ID" value="OQV16940.1"/>
    <property type="molecule type" value="Genomic_DNA"/>
</dbReference>
<proteinExistence type="predicted"/>
<evidence type="ECO:0000259" key="4">
    <source>
        <dbReference type="PROSITE" id="PS50013"/>
    </source>
</evidence>
<comment type="subcellular location">
    <subcellularLocation>
        <location evidence="1">Nucleus</location>
    </subcellularLocation>
</comment>
<dbReference type="PROSITE" id="PS50013">
    <property type="entry name" value="CHROMO_2"/>
    <property type="match status" value="1"/>
</dbReference>
<evidence type="ECO:0000256" key="1">
    <source>
        <dbReference type="ARBA" id="ARBA00004123"/>
    </source>
</evidence>
<dbReference type="PROSITE" id="PS00598">
    <property type="entry name" value="CHROMO_1"/>
    <property type="match status" value="1"/>
</dbReference>
<feature type="region of interest" description="Disordered" evidence="3">
    <location>
        <begin position="158"/>
        <end position="218"/>
    </location>
</feature>
<dbReference type="Pfam" id="PF00385">
    <property type="entry name" value="Chromo"/>
    <property type="match status" value="1"/>
</dbReference>
<dbReference type="AlphaFoldDB" id="A0A1W0WNZ8"/>
<dbReference type="InterPro" id="IPR023779">
    <property type="entry name" value="Chromodomain_CS"/>
</dbReference>
<feature type="region of interest" description="Disordered" evidence="3">
    <location>
        <begin position="1"/>
        <end position="26"/>
    </location>
</feature>
<evidence type="ECO:0000313" key="6">
    <source>
        <dbReference type="Proteomes" id="UP000192578"/>
    </source>
</evidence>
<dbReference type="PANTHER" id="PTHR22812">
    <property type="entry name" value="CHROMOBOX PROTEIN"/>
    <property type="match status" value="1"/>
</dbReference>
<dbReference type="SMART" id="SM00298">
    <property type="entry name" value="CHROMO"/>
    <property type="match status" value="2"/>
</dbReference>
<evidence type="ECO:0000313" key="5">
    <source>
        <dbReference type="EMBL" id="OQV16940.1"/>
    </source>
</evidence>
<feature type="domain" description="Chromo" evidence="4">
    <location>
        <begin position="34"/>
        <end position="94"/>
    </location>
</feature>
<dbReference type="SUPFAM" id="SSF54160">
    <property type="entry name" value="Chromo domain-like"/>
    <property type="match status" value="1"/>
</dbReference>
<dbReference type="Gene3D" id="2.40.50.40">
    <property type="match status" value="1"/>
</dbReference>
<evidence type="ECO:0000256" key="3">
    <source>
        <dbReference type="SAM" id="MobiDB-lite"/>
    </source>
</evidence>
<reference evidence="6" key="1">
    <citation type="submission" date="2017-01" db="EMBL/GenBank/DDBJ databases">
        <title>Comparative genomics of anhydrobiosis in the tardigrade Hypsibius dujardini.</title>
        <authorList>
            <person name="Yoshida Y."/>
            <person name="Koutsovoulos G."/>
            <person name="Laetsch D."/>
            <person name="Stevens L."/>
            <person name="Kumar S."/>
            <person name="Horikawa D."/>
            <person name="Ishino K."/>
            <person name="Komine S."/>
            <person name="Tomita M."/>
            <person name="Blaxter M."/>
            <person name="Arakawa K."/>
        </authorList>
    </citation>
    <scope>NUCLEOTIDE SEQUENCE [LARGE SCALE GENOMIC DNA]</scope>
    <source>
        <strain evidence="6">Z151</strain>
    </source>
</reference>
<dbReference type="InterPro" id="IPR000953">
    <property type="entry name" value="Chromo/chromo_shadow_dom"/>
</dbReference>
<sequence length="302" mass="34502">MSRRPCARATKRPCPALPETDGQSADGEISGLEFPLEGILNDRVTDTGVRQYFVKWLGWDSEENTWENEDVLEGCDAFLSDYRAKKQQALDFRKELNETLLDSQNSQRWTDVNPALLYPRSAVPKTRVPRKEVTAPLRTRREPTDTKLLEEFDCLAENFPSKSEAPRSPPRPQHVGRKGMPLKNVNRKSEDSPLKNVEEDQPLQNINGTANEPPDADPLNRNEVEYIMGAKTDHVGQKFYLVKRKFRELGASSWEAEYDLRCPPSKLEHFQKAYGKLERNRQVILSPQGHGFMRSYAGVRAC</sequence>
<keyword evidence="6" id="KW-1185">Reference proteome</keyword>
<dbReference type="GO" id="GO:0005634">
    <property type="term" value="C:nucleus"/>
    <property type="evidence" value="ECO:0007669"/>
    <property type="project" value="UniProtKB-SubCell"/>
</dbReference>
<feature type="compositionally biased region" description="Basic and acidic residues" evidence="3">
    <location>
        <begin position="187"/>
        <end position="198"/>
    </location>
</feature>
<dbReference type="OrthoDB" id="433924at2759"/>
<dbReference type="InterPro" id="IPR051219">
    <property type="entry name" value="Heterochromatin_chromo-domain"/>
</dbReference>